<dbReference type="RefSeq" id="WP_150453613.1">
    <property type="nucleotide sequence ID" value="NZ_VYKI01000003.1"/>
</dbReference>
<proteinExistence type="predicted"/>
<reference evidence="2 3" key="1">
    <citation type="journal article" date="2020" name="Antonie Van Leeuwenhoek">
        <title>Stenotrophomonas cyclobalanopsidis sp. nov., isolated from the leaf spot disease of Cyclobalanopsis patelliformis.</title>
        <authorList>
            <person name="Bian D.R."/>
            <person name="Xue H."/>
            <person name="Piao C.G."/>
            <person name="Li Y."/>
        </authorList>
    </citation>
    <scope>NUCLEOTIDE SEQUENCE [LARGE SCALE GENOMIC DNA]</scope>
    <source>
        <strain evidence="2 3">TPQG1-4</strain>
    </source>
</reference>
<accession>A0ABQ6T4E5</accession>
<comment type="caution">
    <text evidence="2">The sequence shown here is derived from an EMBL/GenBank/DDBJ whole genome shotgun (WGS) entry which is preliminary data.</text>
</comment>
<dbReference type="EMBL" id="VYKI01000003">
    <property type="protein sequence ID" value="KAA9003509.1"/>
    <property type="molecule type" value="Genomic_DNA"/>
</dbReference>
<evidence type="ECO:0000256" key="1">
    <source>
        <dbReference type="SAM" id="MobiDB-lite"/>
    </source>
</evidence>
<keyword evidence="3" id="KW-1185">Reference proteome</keyword>
<evidence type="ECO:0000313" key="3">
    <source>
        <dbReference type="Proteomes" id="UP000326367"/>
    </source>
</evidence>
<protein>
    <submittedName>
        <fullName evidence="2">Uncharacterized protein</fullName>
    </submittedName>
</protein>
<dbReference type="Proteomes" id="UP000326367">
    <property type="component" value="Unassembled WGS sequence"/>
</dbReference>
<name>A0ABQ6T4E5_9GAMM</name>
<organism evidence="2 3">
    <name type="scientific">Stenotrophomonas cyclobalanopsidis</name>
    <dbReference type="NCBI Taxonomy" id="2771362"/>
    <lineage>
        <taxon>Bacteria</taxon>
        <taxon>Pseudomonadati</taxon>
        <taxon>Pseudomonadota</taxon>
        <taxon>Gammaproteobacteria</taxon>
        <taxon>Lysobacterales</taxon>
        <taxon>Lysobacteraceae</taxon>
        <taxon>Stenotrophomonas</taxon>
    </lineage>
</organism>
<gene>
    <name evidence="2" type="ORF">FJU31_04185</name>
</gene>
<feature type="compositionally biased region" description="Low complexity" evidence="1">
    <location>
        <begin position="103"/>
        <end position="117"/>
    </location>
</feature>
<sequence>MSAPSTDRPIDVVTARKVLYATGPAHQAFGQSRAAYFVVPRRTLQSMPAEWQERFIGLIAEARTYLPVDAFPQYQVTRLNDGRYAADPHRRYRRAGPIPPRPAGAAAEPTPAPLGGAFVNTDVDF</sequence>
<evidence type="ECO:0000313" key="2">
    <source>
        <dbReference type="EMBL" id="KAA9003509.1"/>
    </source>
</evidence>
<feature type="region of interest" description="Disordered" evidence="1">
    <location>
        <begin position="85"/>
        <end position="125"/>
    </location>
</feature>